<proteinExistence type="predicted"/>
<feature type="compositionally biased region" description="Low complexity" evidence="1">
    <location>
        <begin position="233"/>
        <end position="244"/>
    </location>
</feature>
<feature type="compositionally biased region" description="Basic and acidic residues" evidence="1">
    <location>
        <begin position="214"/>
        <end position="223"/>
    </location>
</feature>
<comment type="caution">
    <text evidence="2">The sequence shown here is derived from an EMBL/GenBank/DDBJ whole genome shotgun (WGS) entry which is preliminary data.</text>
</comment>
<feature type="compositionally biased region" description="Polar residues" evidence="1">
    <location>
        <begin position="202"/>
        <end position="211"/>
    </location>
</feature>
<reference evidence="2 3" key="1">
    <citation type="journal article" date="2010" name="Proc. Natl. Acad. Sci. U.S.A.">
        <title>Insights into evolution of multicellular fungi from the assembled chromosomes of the mushroom Coprinopsis cinerea (Coprinus cinereus).</title>
        <authorList>
            <person name="Stajich J.E."/>
            <person name="Wilke S.K."/>
            <person name="Ahren D."/>
            <person name="Au C.H."/>
            <person name="Birren B.W."/>
            <person name="Borodovsky M."/>
            <person name="Burns C."/>
            <person name="Canback B."/>
            <person name="Casselton L.A."/>
            <person name="Cheng C.K."/>
            <person name="Deng J."/>
            <person name="Dietrich F.S."/>
            <person name="Fargo D.C."/>
            <person name="Farman M.L."/>
            <person name="Gathman A.C."/>
            <person name="Goldberg J."/>
            <person name="Guigo R."/>
            <person name="Hoegger P.J."/>
            <person name="Hooker J.B."/>
            <person name="Huggins A."/>
            <person name="James T.Y."/>
            <person name="Kamada T."/>
            <person name="Kilaru S."/>
            <person name="Kodira C."/>
            <person name="Kues U."/>
            <person name="Kupfer D."/>
            <person name="Kwan H.S."/>
            <person name="Lomsadze A."/>
            <person name="Li W."/>
            <person name="Lilly W.W."/>
            <person name="Ma L.J."/>
            <person name="Mackey A.J."/>
            <person name="Manning G."/>
            <person name="Martin F."/>
            <person name="Muraguchi H."/>
            <person name="Natvig D.O."/>
            <person name="Palmerini H."/>
            <person name="Ramesh M.A."/>
            <person name="Rehmeyer C.J."/>
            <person name="Roe B.A."/>
            <person name="Shenoy N."/>
            <person name="Stanke M."/>
            <person name="Ter-Hovhannisyan V."/>
            <person name="Tunlid A."/>
            <person name="Velagapudi R."/>
            <person name="Vision T.J."/>
            <person name="Zeng Q."/>
            <person name="Zolan M.E."/>
            <person name="Pukkila P.J."/>
        </authorList>
    </citation>
    <scope>NUCLEOTIDE SEQUENCE [LARGE SCALE GENOMIC DNA]</scope>
    <source>
        <strain evidence="3">Okayama-7 / 130 / ATCC MYA-4618 / FGSC 9003</strain>
    </source>
</reference>
<dbReference type="InParanoid" id="D6RLV5"/>
<dbReference type="eggNOG" id="KOG1721">
    <property type="taxonomic scope" value="Eukaryota"/>
</dbReference>
<sequence>MRALGFSMDFDVVASSTQSMTDLLSRHVNKCHANEKPITGGTTGRRKGTKCVQRKYRCTYVKFHRQTAPVGPGHNPNPTLPPARHEQPHTSVMGVSSLPPVSITHSTGSLSNVGTGSGVRFPPLYSSASPVDDFYHLPPPTGYTTTSTHPTTADPSSLYGSAYTARIPPIDDGDVYGNRPGTASSAGSSSASGHGHGSTTTNWHHQPSTTYGGHLDRHHEPRALHAHGHHQQHPLSQHQSLGSHPSSAVQPSHMQSQWSSRVGTAAGGGDTGGGGGGGGGGTSYASSHGNSFVYYH</sequence>
<protein>
    <submittedName>
        <fullName evidence="2">Uncharacterized protein</fullName>
    </submittedName>
</protein>
<gene>
    <name evidence="2" type="ORF">CC1G_14495</name>
</gene>
<organism evidence="2 3">
    <name type="scientific">Coprinopsis cinerea (strain Okayama-7 / 130 / ATCC MYA-4618 / FGSC 9003)</name>
    <name type="common">Inky cap fungus</name>
    <name type="synonym">Hormographiella aspergillata</name>
    <dbReference type="NCBI Taxonomy" id="240176"/>
    <lineage>
        <taxon>Eukaryota</taxon>
        <taxon>Fungi</taxon>
        <taxon>Dikarya</taxon>
        <taxon>Basidiomycota</taxon>
        <taxon>Agaricomycotina</taxon>
        <taxon>Agaricomycetes</taxon>
        <taxon>Agaricomycetidae</taxon>
        <taxon>Agaricales</taxon>
        <taxon>Agaricineae</taxon>
        <taxon>Psathyrellaceae</taxon>
        <taxon>Coprinopsis</taxon>
    </lineage>
</organism>
<name>D6RLV5_COPC7</name>
<evidence type="ECO:0000313" key="3">
    <source>
        <dbReference type="Proteomes" id="UP000001861"/>
    </source>
</evidence>
<dbReference type="HOGENOM" id="CLU_940133_0_0_1"/>
<dbReference type="OrthoDB" id="6365676at2759"/>
<dbReference type="GeneID" id="9378727"/>
<dbReference type="Proteomes" id="UP000001861">
    <property type="component" value="Unassembled WGS sequence"/>
</dbReference>
<feature type="compositionally biased region" description="Low complexity" evidence="1">
    <location>
        <begin position="142"/>
        <end position="157"/>
    </location>
</feature>
<dbReference type="VEuPathDB" id="FungiDB:CC1G_14495"/>
<dbReference type="AlphaFoldDB" id="D6RLV5"/>
<feature type="compositionally biased region" description="Low complexity" evidence="1">
    <location>
        <begin position="181"/>
        <end position="201"/>
    </location>
</feature>
<accession>D6RLV5</accession>
<dbReference type="RefSeq" id="XP_002911497.1">
    <property type="nucleotide sequence ID" value="XM_002911451.1"/>
</dbReference>
<evidence type="ECO:0000313" key="2">
    <source>
        <dbReference type="EMBL" id="EFI28003.1"/>
    </source>
</evidence>
<feature type="region of interest" description="Disordered" evidence="1">
    <location>
        <begin position="67"/>
        <end position="88"/>
    </location>
</feature>
<feature type="region of interest" description="Disordered" evidence="1">
    <location>
        <begin position="139"/>
        <end position="288"/>
    </location>
</feature>
<keyword evidence="3" id="KW-1185">Reference proteome</keyword>
<evidence type="ECO:0000256" key="1">
    <source>
        <dbReference type="SAM" id="MobiDB-lite"/>
    </source>
</evidence>
<feature type="compositionally biased region" description="Polar residues" evidence="1">
    <location>
        <begin position="245"/>
        <end position="262"/>
    </location>
</feature>
<feature type="compositionally biased region" description="Gly residues" evidence="1">
    <location>
        <begin position="265"/>
        <end position="282"/>
    </location>
</feature>
<dbReference type="EMBL" id="AACS02000004">
    <property type="protein sequence ID" value="EFI28003.1"/>
    <property type="molecule type" value="Genomic_DNA"/>
</dbReference>
<dbReference type="KEGG" id="cci:CC1G_14495"/>